<dbReference type="Gene3D" id="1.25.40.20">
    <property type="entry name" value="Ankyrin repeat-containing domain"/>
    <property type="match status" value="1"/>
</dbReference>
<comment type="caution">
    <text evidence="4">The sequence shown here is derived from an EMBL/GenBank/DDBJ whole genome shotgun (WGS) entry which is preliminary data.</text>
</comment>
<keyword evidence="1" id="KW-0677">Repeat</keyword>
<dbReference type="PROSITE" id="PS50297">
    <property type="entry name" value="ANK_REP_REGION"/>
    <property type="match status" value="2"/>
</dbReference>
<evidence type="ECO:0000313" key="4">
    <source>
        <dbReference type="EMBL" id="KAF7508564.1"/>
    </source>
</evidence>
<dbReference type="InterPro" id="IPR036770">
    <property type="entry name" value="Ankyrin_rpt-contain_sf"/>
</dbReference>
<dbReference type="PANTHER" id="PTHR24198:SF165">
    <property type="entry name" value="ANKYRIN REPEAT-CONTAINING PROTEIN-RELATED"/>
    <property type="match status" value="1"/>
</dbReference>
<feature type="repeat" description="ANK" evidence="3">
    <location>
        <begin position="114"/>
        <end position="146"/>
    </location>
</feature>
<evidence type="ECO:0000256" key="1">
    <source>
        <dbReference type="ARBA" id="ARBA00022737"/>
    </source>
</evidence>
<dbReference type="PROSITE" id="PS50088">
    <property type="entry name" value="ANK_REPEAT"/>
    <property type="match status" value="2"/>
</dbReference>
<gene>
    <name evidence="4" type="ORF">GJ744_009113</name>
</gene>
<proteinExistence type="predicted"/>
<organism evidence="4 5">
    <name type="scientific">Endocarpon pusillum</name>
    <dbReference type="NCBI Taxonomy" id="364733"/>
    <lineage>
        <taxon>Eukaryota</taxon>
        <taxon>Fungi</taxon>
        <taxon>Dikarya</taxon>
        <taxon>Ascomycota</taxon>
        <taxon>Pezizomycotina</taxon>
        <taxon>Eurotiomycetes</taxon>
        <taxon>Chaetothyriomycetidae</taxon>
        <taxon>Verrucariales</taxon>
        <taxon>Verrucariaceae</taxon>
        <taxon>Endocarpon</taxon>
    </lineage>
</organism>
<dbReference type="EMBL" id="JAACFV010000052">
    <property type="protein sequence ID" value="KAF7508564.1"/>
    <property type="molecule type" value="Genomic_DNA"/>
</dbReference>
<dbReference type="Pfam" id="PF12796">
    <property type="entry name" value="Ank_2"/>
    <property type="match status" value="1"/>
</dbReference>
<dbReference type="InterPro" id="IPR002110">
    <property type="entry name" value="Ankyrin_rpt"/>
</dbReference>
<dbReference type="OrthoDB" id="366390at2759"/>
<evidence type="ECO:0000313" key="5">
    <source>
        <dbReference type="Proteomes" id="UP000606974"/>
    </source>
</evidence>
<dbReference type="SMART" id="SM00248">
    <property type="entry name" value="ANK"/>
    <property type="match status" value="3"/>
</dbReference>
<dbReference type="Proteomes" id="UP000606974">
    <property type="component" value="Unassembled WGS sequence"/>
</dbReference>
<evidence type="ECO:0000256" key="2">
    <source>
        <dbReference type="ARBA" id="ARBA00023043"/>
    </source>
</evidence>
<protein>
    <submittedName>
        <fullName evidence="4">Uncharacterized protein</fullName>
    </submittedName>
</protein>
<dbReference type="AlphaFoldDB" id="A0A8H7AJH9"/>
<keyword evidence="5" id="KW-1185">Reference proteome</keyword>
<name>A0A8H7AJH9_9EURO</name>
<reference evidence="4" key="1">
    <citation type="submission" date="2020-02" db="EMBL/GenBank/DDBJ databases">
        <authorList>
            <person name="Palmer J.M."/>
        </authorList>
    </citation>
    <scope>NUCLEOTIDE SEQUENCE</scope>
    <source>
        <strain evidence="4">EPUS1.4</strain>
        <tissue evidence="4">Thallus</tissue>
    </source>
</reference>
<keyword evidence="2 3" id="KW-0040">ANK repeat</keyword>
<accession>A0A8H7AJH9</accession>
<dbReference type="SUPFAM" id="SSF48403">
    <property type="entry name" value="Ankyrin repeat"/>
    <property type="match status" value="1"/>
</dbReference>
<evidence type="ECO:0000256" key="3">
    <source>
        <dbReference type="PROSITE-ProRule" id="PRU00023"/>
    </source>
</evidence>
<dbReference type="Pfam" id="PF00023">
    <property type="entry name" value="Ank"/>
    <property type="match status" value="1"/>
</dbReference>
<feature type="repeat" description="ANK" evidence="3">
    <location>
        <begin position="79"/>
        <end position="111"/>
    </location>
</feature>
<sequence length="232" mass="25758">MSIQDQDIEAVIRSPTEMDLLSNAPLHLAAQSDASKNVNIQDKDGRTPLHLAAQSDAYMCIDSLWIDNTDVNFNIQDKDGRTPLHLAAQSDAFMCIHSLLKDSTDVNVNIQDKDGRTPLHLAPQSGWEYFLQKFLEHGADPSDIKSLWQSRLGSGTVKEIPGLLKLWENAANGFDYGTIDTLVKDISMADNHVTIDSIVWEWEFRLSSISVAPLESSGARPNGRMQKSMSFS</sequence>
<dbReference type="PANTHER" id="PTHR24198">
    <property type="entry name" value="ANKYRIN REPEAT AND PROTEIN KINASE DOMAIN-CONTAINING PROTEIN"/>
    <property type="match status" value="1"/>
</dbReference>